<evidence type="ECO:0000313" key="2">
    <source>
        <dbReference type="Proteomes" id="UP000054843"/>
    </source>
</evidence>
<reference evidence="1 2" key="1">
    <citation type="submission" date="2015-01" db="EMBL/GenBank/DDBJ databases">
        <title>Evolution of Trichinella species and genotypes.</title>
        <authorList>
            <person name="Korhonen P.K."/>
            <person name="Edoardo P."/>
            <person name="Giuseppe L.R."/>
            <person name="Gasser R.B."/>
        </authorList>
    </citation>
    <scope>NUCLEOTIDE SEQUENCE [LARGE SCALE GENOMIC DNA]</scope>
    <source>
        <strain evidence="1">ISS1980</strain>
    </source>
</reference>
<keyword evidence="2" id="KW-1185">Reference proteome</keyword>
<evidence type="ECO:0000313" key="1">
    <source>
        <dbReference type="EMBL" id="KRZ66806.1"/>
    </source>
</evidence>
<organism evidence="1 2">
    <name type="scientific">Trichinella papuae</name>
    <dbReference type="NCBI Taxonomy" id="268474"/>
    <lineage>
        <taxon>Eukaryota</taxon>
        <taxon>Metazoa</taxon>
        <taxon>Ecdysozoa</taxon>
        <taxon>Nematoda</taxon>
        <taxon>Enoplea</taxon>
        <taxon>Dorylaimia</taxon>
        <taxon>Trichinellida</taxon>
        <taxon>Trichinellidae</taxon>
        <taxon>Trichinella</taxon>
    </lineage>
</organism>
<sequence>MTTTQVSVGTHFLPHWSTVTPVLIRLPRWTFAHHKAPVCSNKISDRIVNGPLADRFELMPTGSSEDSVLRRDVSDPGLLLELPHQVFPLPTGPQVSMVHIPDDHLHDFFAMLEQHGMFHLCRQVRTTQTAPTFRTPSSSRNRQNSFNSFILRLPCNSFRMLRPGSAGSTPPLLL</sequence>
<gene>
    <name evidence="1" type="ORF">T10_2815</name>
</gene>
<comment type="caution">
    <text evidence="1">The sequence shown here is derived from an EMBL/GenBank/DDBJ whole genome shotgun (WGS) entry which is preliminary data.</text>
</comment>
<dbReference type="AlphaFoldDB" id="A0A0V1M4U3"/>
<proteinExistence type="predicted"/>
<dbReference type="EMBL" id="JYDO01000223">
    <property type="protein sequence ID" value="KRZ66806.1"/>
    <property type="molecule type" value="Genomic_DNA"/>
</dbReference>
<name>A0A0V1M4U3_9BILA</name>
<protein>
    <submittedName>
        <fullName evidence="1">Uncharacterized protein</fullName>
    </submittedName>
</protein>
<accession>A0A0V1M4U3</accession>
<dbReference type="Proteomes" id="UP000054843">
    <property type="component" value="Unassembled WGS sequence"/>
</dbReference>